<protein>
    <submittedName>
        <fullName evidence="2">Phage protein</fullName>
    </submittedName>
</protein>
<comment type="caution">
    <text evidence="2">The sequence shown here is derived from an EMBL/GenBank/DDBJ whole genome shotgun (WGS) entry which is preliminary data.</text>
</comment>
<name>A0A261F0Y8_9BIFI</name>
<feature type="compositionally biased region" description="Polar residues" evidence="1">
    <location>
        <begin position="34"/>
        <end position="46"/>
    </location>
</feature>
<dbReference type="AlphaFoldDB" id="A0A261F0Y8"/>
<evidence type="ECO:0000313" key="2">
    <source>
        <dbReference type="EMBL" id="OZG52767.1"/>
    </source>
</evidence>
<dbReference type="OrthoDB" id="3237185at2"/>
<accession>A0A261F0Y8</accession>
<proteinExistence type="predicted"/>
<evidence type="ECO:0000256" key="1">
    <source>
        <dbReference type="SAM" id="MobiDB-lite"/>
    </source>
</evidence>
<feature type="region of interest" description="Disordered" evidence="1">
    <location>
        <begin position="79"/>
        <end position="104"/>
    </location>
</feature>
<reference evidence="2 3" key="1">
    <citation type="journal article" date="2017" name="BMC Genomics">
        <title>Comparative genomic and phylogenomic analyses of the Bifidobacteriaceae family.</title>
        <authorList>
            <person name="Lugli G.A."/>
            <person name="Milani C."/>
            <person name="Turroni F."/>
            <person name="Duranti S."/>
            <person name="Mancabelli L."/>
            <person name="Mangifesta M."/>
            <person name="Ferrario C."/>
            <person name="Modesto M."/>
            <person name="Mattarelli P."/>
            <person name="Jiri K."/>
            <person name="van Sinderen D."/>
            <person name="Ventura M."/>
        </authorList>
    </citation>
    <scope>NUCLEOTIDE SEQUENCE [LARGE SCALE GENOMIC DNA]</scope>
    <source>
        <strain evidence="2 3">DSM 24744</strain>
    </source>
</reference>
<gene>
    <name evidence="2" type="ORF">PSSU_0385</name>
</gene>
<evidence type="ECO:0000313" key="3">
    <source>
        <dbReference type="Proteomes" id="UP000216454"/>
    </source>
</evidence>
<organism evidence="2 3">
    <name type="scientific">Pseudoscardovia suis</name>
    <dbReference type="NCBI Taxonomy" id="987063"/>
    <lineage>
        <taxon>Bacteria</taxon>
        <taxon>Bacillati</taxon>
        <taxon>Actinomycetota</taxon>
        <taxon>Actinomycetes</taxon>
        <taxon>Bifidobacteriales</taxon>
        <taxon>Bifidobacteriaceae</taxon>
        <taxon>Pseudoscardovia</taxon>
    </lineage>
</organism>
<feature type="region of interest" description="Disordered" evidence="1">
    <location>
        <begin position="34"/>
        <end position="54"/>
    </location>
</feature>
<dbReference type="Proteomes" id="UP000216454">
    <property type="component" value="Unassembled WGS sequence"/>
</dbReference>
<keyword evidence="3" id="KW-1185">Reference proteome</keyword>
<sequence>MITGEPITISTRTTLDALLPTGEHQTRTTVEATTGILTDSGQSTPSDAERPTGTHLTRTLYISRSWEARSLKGATITTGDGTAWHVVGDPKPTTGGGMTPTGFHPMAVTITREED</sequence>
<dbReference type="EMBL" id="MWWQ01000005">
    <property type="protein sequence ID" value="OZG52767.1"/>
    <property type="molecule type" value="Genomic_DNA"/>
</dbReference>
<dbReference type="RefSeq" id="WP_094690712.1">
    <property type="nucleotide sequence ID" value="NZ_MWWQ01000005.1"/>
</dbReference>